<reference evidence="1" key="1">
    <citation type="journal article" date="2020" name="mSystems">
        <title>Genome- and Community-Level Interaction Insights into Carbon Utilization and Element Cycling Functions of Hydrothermarchaeota in Hydrothermal Sediment.</title>
        <authorList>
            <person name="Zhou Z."/>
            <person name="Liu Y."/>
            <person name="Xu W."/>
            <person name="Pan J."/>
            <person name="Luo Z.H."/>
            <person name="Li M."/>
        </authorList>
    </citation>
    <scope>NUCLEOTIDE SEQUENCE [LARGE SCALE GENOMIC DNA]</scope>
    <source>
        <strain evidence="1">SpSt-349</strain>
    </source>
</reference>
<accession>A0A831U020</accession>
<dbReference type="Gene3D" id="3.40.390.10">
    <property type="entry name" value="Collagenase (Catalytic Domain)"/>
    <property type="match status" value="1"/>
</dbReference>
<evidence type="ECO:0000313" key="1">
    <source>
        <dbReference type="EMBL" id="HEN42751.1"/>
    </source>
</evidence>
<dbReference type="InterPro" id="IPR010384">
    <property type="entry name" value="MtfA_fam"/>
</dbReference>
<protein>
    <submittedName>
        <fullName evidence="1">Zinc-dependent peptidase</fullName>
    </submittedName>
</protein>
<dbReference type="SUPFAM" id="SSF55486">
    <property type="entry name" value="Metalloproteases ('zincins'), catalytic domain"/>
    <property type="match status" value="1"/>
</dbReference>
<dbReference type="Gene3D" id="1.10.472.150">
    <property type="entry name" value="Glucose-regulated metallo-peptidase M90, N-terminal domain"/>
    <property type="match status" value="1"/>
</dbReference>
<dbReference type="GO" id="GO:0004177">
    <property type="term" value="F:aminopeptidase activity"/>
    <property type="evidence" value="ECO:0007669"/>
    <property type="project" value="TreeGrafter"/>
</dbReference>
<dbReference type="GO" id="GO:0005829">
    <property type="term" value="C:cytosol"/>
    <property type="evidence" value="ECO:0007669"/>
    <property type="project" value="TreeGrafter"/>
</dbReference>
<sequence length="255" mass="29211">MGLFTAFRRKRLAGRGFPPPWLEIIERNVPFYRMLPPADRQELLGHVQVFLAEKHFEGCGGAEITDEVRVTVAALACILLLHRRTDYYPLLSSIVIYPDEYVGERRRWDEAGVITEGPEPRVGESWEQGTVVLSWKDVLLDAGAPDDAFNVVFHEFAHQLDQEDGITDNDGFLPGLPEGDRWRQVFEGEYERLIAEDEAGRWTLLDPYGAESPAEFFAVATETFFEMPGEMRRQHPELYGALSLYYRQDPASWGW</sequence>
<dbReference type="EMBL" id="DSOV01000044">
    <property type="protein sequence ID" value="HEN42751.1"/>
    <property type="molecule type" value="Genomic_DNA"/>
</dbReference>
<dbReference type="AlphaFoldDB" id="A0A831U020"/>
<dbReference type="PANTHER" id="PTHR30164">
    <property type="entry name" value="MTFA PEPTIDASE"/>
    <property type="match status" value="1"/>
</dbReference>
<comment type="caution">
    <text evidence="1">The sequence shown here is derived from an EMBL/GenBank/DDBJ whole genome shotgun (WGS) entry which is preliminary data.</text>
</comment>
<proteinExistence type="predicted"/>
<organism evidence="1">
    <name type="scientific">Geobacter metallireducens</name>
    <dbReference type="NCBI Taxonomy" id="28232"/>
    <lineage>
        <taxon>Bacteria</taxon>
        <taxon>Pseudomonadati</taxon>
        <taxon>Thermodesulfobacteriota</taxon>
        <taxon>Desulfuromonadia</taxon>
        <taxon>Geobacterales</taxon>
        <taxon>Geobacteraceae</taxon>
        <taxon>Geobacter</taxon>
    </lineage>
</organism>
<dbReference type="GO" id="GO:0008237">
    <property type="term" value="F:metallopeptidase activity"/>
    <property type="evidence" value="ECO:0007669"/>
    <property type="project" value="InterPro"/>
</dbReference>
<dbReference type="InterPro" id="IPR042252">
    <property type="entry name" value="MtfA_N"/>
</dbReference>
<dbReference type="PANTHER" id="PTHR30164:SF2">
    <property type="entry name" value="PROTEIN MTFA"/>
    <property type="match status" value="1"/>
</dbReference>
<name>A0A831U020_GEOME</name>
<gene>
    <name evidence="1" type="ORF">ENQ87_10320</name>
</gene>
<dbReference type="CDD" id="cd20169">
    <property type="entry name" value="Peptidase_M90_mtfA"/>
    <property type="match status" value="1"/>
</dbReference>
<dbReference type="InterPro" id="IPR024079">
    <property type="entry name" value="MetalloPept_cat_dom_sf"/>
</dbReference>
<dbReference type="Pfam" id="PF06167">
    <property type="entry name" value="Peptidase_M90"/>
    <property type="match status" value="1"/>
</dbReference>